<accession>A0A1I0PFX9</accession>
<dbReference type="RefSeq" id="WP_092452376.1">
    <property type="nucleotide sequence ID" value="NZ_FOJI01000005.1"/>
</dbReference>
<keyword evidence="1" id="KW-0472">Membrane</keyword>
<dbReference type="EMBL" id="FOJI01000005">
    <property type="protein sequence ID" value="SEW13174.1"/>
    <property type="molecule type" value="Genomic_DNA"/>
</dbReference>
<protein>
    <submittedName>
        <fullName evidence="2">Uncharacterized protein</fullName>
    </submittedName>
</protein>
<keyword evidence="1" id="KW-1133">Transmembrane helix</keyword>
<gene>
    <name evidence="2" type="ORF">SAMN05421659_10552</name>
</gene>
<keyword evidence="3" id="KW-1185">Reference proteome</keyword>
<evidence type="ECO:0000313" key="2">
    <source>
        <dbReference type="EMBL" id="SEW13174.1"/>
    </source>
</evidence>
<dbReference type="Proteomes" id="UP000199701">
    <property type="component" value="Unassembled WGS sequence"/>
</dbReference>
<evidence type="ECO:0000256" key="1">
    <source>
        <dbReference type="SAM" id="Phobius"/>
    </source>
</evidence>
<keyword evidence="1" id="KW-0812">Transmembrane</keyword>
<feature type="transmembrane region" description="Helical" evidence="1">
    <location>
        <begin position="48"/>
        <end position="78"/>
    </location>
</feature>
<organism evidence="2 3">
    <name type="scientific">[Clostridium] fimetarium</name>
    <dbReference type="NCBI Taxonomy" id="99656"/>
    <lineage>
        <taxon>Bacteria</taxon>
        <taxon>Bacillati</taxon>
        <taxon>Bacillota</taxon>
        <taxon>Clostridia</taxon>
        <taxon>Lachnospirales</taxon>
        <taxon>Lachnospiraceae</taxon>
    </lineage>
</organism>
<name>A0A1I0PFX9_9FIRM</name>
<reference evidence="2 3" key="1">
    <citation type="submission" date="2016-10" db="EMBL/GenBank/DDBJ databases">
        <authorList>
            <person name="de Groot N.N."/>
        </authorList>
    </citation>
    <scope>NUCLEOTIDE SEQUENCE [LARGE SCALE GENOMIC DNA]</scope>
    <source>
        <strain evidence="2 3">DSM 9179</strain>
    </source>
</reference>
<evidence type="ECO:0000313" key="3">
    <source>
        <dbReference type="Proteomes" id="UP000199701"/>
    </source>
</evidence>
<sequence length="178" mass="20616">MELLMSKEKRLVYKKMPWILFLLTVVILPAIAWPLSFRLTPEAQTYPLIVKILMTAVILVPIVIQIPCLCICGGYLLYCYGRSGTQTLNVYDDVFVFSYYSGGGDNCTTDTYYIKNVASYTIKKRSITIKGQFKRKQSGRNSSQRIAHWITIPRTFENEKVLIDFFDKHILLEKNNRK</sequence>
<dbReference type="STRING" id="99656.SAMN05421659_10552"/>
<dbReference type="AlphaFoldDB" id="A0A1I0PFX9"/>
<proteinExistence type="predicted"/>